<feature type="binding site" evidence="12">
    <location>
        <begin position="223"/>
        <end position="228"/>
    </location>
    <ligand>
        <name>ATP</name>
        <dbReference type="ChEBI" id="CHEBI:30616"/>
    </ligand>
</feature>
<comment type="pathway">
    <text evidence="12">Carbohydrate metabolism; D-ribose degradation; D-ribose 5-phosphate from beta-D-ribopyranose: step 2/2.</text>
</comment>
<feature type="binding site" evidence="12">
    <location>
        <position position="290"/>
    </location>
    <ligand>
        <name>K(+)</name>
        <dbReference type="ChEBI" id="CHEBI:29103"/>
    </ligand>
</feature>
<dbReference type="InterPro" id="IPR002173">
    <property type="entry name" value="Carboh/pur_kinase_PfkB_CS"/>
</dbReference>
<reference evidence="14 15" key="1">
    <citation type="submission" date="2019-03" db="EMBL/GenBank/DDBJ databases">
        <title>Genomics of glacier-inhabiting Cryobacterium strains.</title>
        <authorList>
            <person name="Liu Q."/>
            <person name="Xin Y.-H."/>
        </authorList>
    </citation>
    <scope>NUCLEOTIDE SEQUENCE [LARGE SCALE GENOMIC DNA]</scope>
    <source>
        <strain evidence="14 15">Hh4</strain>
    </source>
</reference>
<accession>A0A4R9B103</accession>
<evidence type="ECO:0000256" key="8">
    <source>
        <dbReference type="ARBA" id="ARBA00022840"/>
    </source>
</evidence>
<evidence type="ECO:0000256" key="3">
    <source>
        <dbReference type="ARBA" id="ARBA00016943"/>
    </source>
</evidence>
<evidence type="ECO:0000256" key="4">
    <source>
        <dbReference type="ARBA" id="ARBA00022679"/>
    </source>
</evidence>
<evidence type="ECO:0000256" key="10">
    <source>
        <dbReference type="ARBA" id="ARBA00022958"/>
    </source>
</evidence>
<evidence type="ECO:0000259" key="13">
    <source>
        <dbReference type="Pfam" id="PF00294"/>
    </source>
</evidence>
<keyword evidence="7 12" id="KW-0418">Kinase</keyword>
<evidence type="ECO:0000256" key="7">
    <source>
        <dbReference type="ARBA" id="ARBA00022777"/>
    </source>
</evidence>
<dbReference type="HAMAP" id="MF_01987">
    <property type="entry name" value="Ribokinase"/>
    <property type="match status" value="1"/>
</dbReference>
<dbReference type="RefSeq" id="WP_134524697.1">
    <property type="nucleotide sequence ID" value="NZ_SOHH01000097.1"/>
</dbReference>
<comment type="similarity">
    <text evidence="12">Belongs to the carbohydrate kinase PfkB family. Ribokinase subfamily.</text>
</comment>
<keyword evidence="5 12" id="KW-0479">Metal-binding</keyword>
<sequence>MSPSTASVVVVGSINVDQLITIERHPLPGETLIGKSMEFLPGGKGANQAVAAAQLGAAVSLVGAVGRDAQAPIATAILTRSGVGQSAVRAVDGPTGLALVTVADDGENTIVVIPGANALMGADAVTASAGEIAAAAVVVLQGEIPAAGIDTAARLATGRVVLNLAPVIPVAAETIRRADPLVVNEHEAALVLAQIDPGAAIPTADEDLVARLREWGVASVVLTRGAKGAICADSGGTTNLPSPVVSAVDSSGAGDAFVGALSARLATGASLLDSARFAVRVGAFAVQGRGTQTSYPTLADTLPEVLA</sequence>
<feature type="binding site" evidence="12">
    <location>
        <position position="184"/>
    </location>
    <ligand>
        <name>ATP</name>
        <dbReference type="ChEBI" id="CHEBI:30616"/>
    </ligand>
</feature>
<dbReference type="GO" id="GO:0019303">
    <property type="term" value="P:D-ribose catabolic process"/>
    <property type="evidence" value="ECO:0007669"/>
    <property type="project" value="UniProtKB-UniRule"/>
</dbReference>
<keyword evidence="12" id="KW-0963">Cytoplasm</keyword>
<name>A0A4R9B103_9MICO</name>
<comment type="caution">
    <text evidence="12">Lacks conserved residue(s) required for the propagation of feature annotation.</text>
</comment>
<feature type="binding site" evidence="12">
    <location>
        <position position="285"/>
    </location>
    <ligand>
        <name>K(+)</name>
        <dbReference type="ChEBI" id="CHEBI:29103"/>
    </ligand>
</feature>
<dbReference type="InterPro" id="IPR011611">
    <property type="entry name" value="PfkB_dom"/>
</dbReference>
<feature type="binding site" evidence="12">
    <location>
        <position position="294"/>
    </location>
    <ligand>
        <name>K(+)</name>
        <dbReference type="ChEBI" id="CHEBI:29103"/>
    </ligand>
</feature>
<keyword evidence="4 12" id="KW-0808">Transferase</keyword>
<dbReference type="PROSITE" id="PS00584">
    <property type="entry name" value="PFKB_KINASES_2"/>
    <property type="match status" value="1"/>
</dbReference>
<gene>
    <name evidence="12" type="primary">rbsK</name>
    <name evidence="14" type="ORF">E3T48_14230</name>
</gene>
<feature type="binding site" evidence="12">
    <location>
        <position position="288"/>
    </location>
    <ligand>
        <name>K(+)</name>
        <dbReference type="ChEBI" id="CHEBI:29103"/>
    </ligand>
</feature>
<evidence type="ECO:0000256" key="11">
    <source>
        <dbReference type="ARBA" id="ARBA00023277"/>
    </source>
</evidence>
<dbReference type="OrthoDB" id="9775849at2"/>
<feature type="domain" description="Carbohydrate kinase PfkB" evidence="13">
    <location>
        <begin position="6"/>
        <end position="297"/>
    </location>
</feature>
<comment type="activity regulation">
    <text evidence="12">Activated by a monovalent cation that binds near, but not in, the active site. The most likely occupant of the site in vivo is potassium. Ion binding induces a conformational change that may alter substrate affinity.</text>
</comment>
<feature type="binding site" evidence="12">
    <location>
        <position position="251"/>
    </location>
    <ligand>
        <name>K(+)</name>
        <dbReference type="ChEBI" id="CHEBI:29103"/>
    </ligand>
</feature>
<comment type="subunit">
    <text evidence="12">Homodimer.</text>
</comment>
<evidence type="ECO:0000256" key="9">
    <source>
        <dbReference type="ARBA" id="ARBA00022842"/>
    </source>
</evidence>
<feature type="binding site" evidence="12">
    <location>
        <begin position="15"/>
        <end position="17"/>
    </location>
    <ligand>
        <name>substrate</name>
    </ligand>
</feature>
<keyword evidence="10 12" id="KW-0630">Potassium</keyword>
<feature type="binding site" evidence="12">
    <location>
        <begin position="254"/>
        <end position="255"/>
    </location>
    <ligand>
        <name>ATP</name>
        <dbReference type="ChEBI" id="CHEBI:30616"/>
    </ligand>
</feature>
<dbReference type="InterPro" id="IPR029056">
    <property type="entry name" value="Ribokinase-like"/>
</dbReference>
<keyword evidence="11 12" id="KW-0119">Carbohydrate metabolism</keyword>
<dbReference type="Proteomes" id="UP000298313">
    <property type="component" value="Unassembled WGS sequence"/>
</dbReference>
<keyword evidence="6 12" id="KW-0547">Nucleotide-binding</keyword>
<evidence type="ECO:0000313" key="14">
    <source>
        <dbReference type="EMBL" id="TFD73297.1"/>
    </source>
</evidence>
<comment type="function">
    <text evidence="12">Catalyzes the phosphorylation of ribose at O-5 in a reaction requiring ATP and magnesium. The resulting D-ribose-5-phosphate can then be used either for sythesis of nucleotides, histidine, and tryptophan, or as a component of the pentose phosphate pathway.</text>
</comment>
<dbReference type="InterPro" id="IPR002139">
    <property type="entry name" value="Ribo/fructo_kinase"/>
</dbReference>
<keyword evidence="9 12" id="KW-0460">Magnesium</keyword>
<dbReference type="CDD" id="cd01174">
    <property type="entry name" value="ribokinase"/>
    <property type="match status" value="1"/>
</dbReference>
<dbReference type="GO" id="GO:0005524">
    <property type="term" value="F:ATP binding"/>
    <property type="evidence" value="ECO:0007669"/>
    <property type="project" value="UniProtKB-UniRule"/>
</dbReference>
<evidence type="ECO:0000256" key="5">
    <source>
        <dbReference type="ARBA" id="ARBA00022723"/>
    </source>
</evidence>
<evidence type="ECO:0000256" key="1">
    <source>
        <dbReference type="ARBA" id="ARBA00005380"/>
    </source>
</evidence>
<evidence type="ECO:0000256" key="2">
    <source>
        <dbReference type="ARBA" id="ARBA00012035"/>
    </source>
</evidence>
<dbReference type="EC" id="2.7.1.15" evidence="2 12"/>
<evidence type="ECO:0000256" key="12">
    <source>
        <dbReference type="HAMAP-Rule" id="MF_01987"/>
    </source>
</evidence>
<dbReference type="GO" id="GO:0004747">
    <property type="term" value="F:ribokinase activity"/>
    <property type="evidence" value="ECO:0007669"/>
    <property type="project" value="UniProtKB-UniRule"/>
</dbReference>
<comment type="cofactor">
    <cofactor evidence="12">
        <name>Mg(2+)</name>
        <dbReference type="ChEBI" id="CHEBI:18420"/>
    </cofactor>
    <text evidence="12">Requires a divalent cation, most likely magnesium in vivo, as an electrophilic catalyst to aid phosphoryl group transfer. It is the chelate of the metal and the nucleotide that is the actual substrate.</text>
</comment>
<dbReference type="Pfam" id="PF00294">
    <property type="entry name" value="PfkB"/>
    <property type="match status" value="1"/>
</dbReference>
<protein>
    <recommendedName>
        <fullName evidence="3 12">Ribokinase</fullName>
        <shortName evidence="12">RK</shortName>
        <ecNumber evidence="2 12">2.7.1.15</ecNumber>
    </recommendedName>
</protein>
<proteinExistence type="inferred from homology"/>
<dbReference type="Gene3D" id="3.40.1190.20">
    <property type="match status" value="1"/>
</dbReference>
<evidence type="ECO:0000256" key="6">
    <source>
        <dbReference type="ARBA" id="ARBA00022741"/>
    </source>
</evidence>
<dbReference type="GO" id="GO:0005829">
    <property type="term" value="C:cytosol"/>
    <property type="evidence" value="ECO:0007669"/>
    <property type="project" value="TreeGrafter"/>
</dbReference>
<feature type="binding site" evidence="12">
    <location>
        <position position="143"/>
    </location>
    <ligand>
        <name>substrate</name>
    </ligand>
</feature>
<dbReference type="PRINTS" id="PR00990">
    <property type="entry name" value="RIBOKINASE"/>
</dbReference>
<feature type="binding site" evidence="12">
    <location>
        <position position="255"/>
    </location>
    <ligand>
        <name>substrate</name>
    </ligand>
</feature>
<comment type="subcellular location">
    <subcellularLocation>
        <location evidence="12">Cytoplasm</location>
    </subcellularLocation>
</comment>
<comment type="caution">
    <text evidence="14">The sequence shown here is derived from an EMBL/GenBank/DDBJ whole genome shotgun (WGS) entry which is preliminary data.</text>
</comment>
<evidence type="ECO:0000313" key="15">
    <source>
        <dbReference type="Proteomes" id="UP000298313"/>
    </source>
</evidence>
<dbReference type="PANTHER" id="PTHR10584">
    <property type="entry name" value="SUGAR KINASE"/>
    <property type="match status" value="1"/>
</dbReference>
<dbReference type="PANTHER" id="PTHR10584:SF166">
    <property type="entry name" value="RIBOKINASE"/>
    <property type="match status" value="1"/>
</dbReference>
<dbReference type="InterPro" id="IPR011877">
    <property type="entry name" value="Ribokinase"/>
</dbReference>
<comment type="catalytic activity">
    <reaction evidence="12">
        <text>D-ribose + ATP = D-ribose 5-phosphate + ADP + H(+)</text>
        <dbReference type="Rhea" id="RHEA:13697"/>
        <dbReference type="ChEBI" id="CHEBI:15378"/>
        <dbReference type="ChEBI" id="CHEBI:30616"/>
        <dbReference type="ChEBI" id="CHEBI:47013"/>
        <dbReference type="ChEBI" id="CHEBI:78346"/>
        <dbReference type="ChEBI" id="CHEBI:456216"/>
        <dbReference type="EC" id="2.7.1.15"/>
    </reaction>
</comment>
<dbReference type="UniPathway" id="UPA00916">
    <property type="reaction ID" value="UER00889"/>
</dbReference>
<comment type="similarity">
    <text evidence="1">Belongs to the carbohydrate kinase pfkB family.</text>
</comment>
<dbReference type="AlphaFoldDB" id="A0A4R9B103"/>
<organism evidence="14 15">
    <name type="scientific">Cryobacterium fucosi</name>
    <dbReference type="NCBI Taxonomy" id="1259157"/>
    <lineage>
        <taxon>Bacteria</taxon>
        <taxon>Bacillati</taxon>
        <taxon>Actinomycetota</taxon>
        <taxon>Actinomycetes</taxon>
        <taxon>Micrococcales</taxon>
        <taxon>Microbacteriaceae</taxon>
        <taxon>Cryobacterium</taxon>
    </lineage>
</organism>
<dbReference type="EMBL" id="SOHH01000097">
    <property type="protein sequence ID" value="TFD73297.1"/>
    <property type="molecule type" value="Genomic_DNA"/>
</dbReference>
<feature type="active site" description="Proton acceptor" evidence="12">
    <location>
        <position position="255"/>
    </location>
</feature>
<dbReference type="GO" id="GO:0046872">
    <property type="term" value="F:metal ion binding"/>
    <property type="evidence" value="ECO:0007669"/>
    <property type="project" value="UniProtKB-KW"/>
</dbReference>
<dbReference type="SUPFAM" id="SSF53613">
    <property type="entry name" value="Ribokinase-like"/>
    <property type="match status" value="1"/>
</dbReference>
<keyword evidence="8 12" id="KW-0067">ATP-binding</keyword>
<feature type="binding site" evidence="12">
    <location>
        <position position="249"/>
    </location>
    <ligand>
        <name>K(+)</name>
        <dbReference type="ChEBI" id="CHEBI:29103"/>
    </ligand>
</feature>
<keyword evidence="15" id="KW-1185">Reference proteome</keyword>
<feature type="binding site" evidence="12">
    <location>
        <begin position="43"/>
        <end position="47"/>
    </location>
    <ligand>
        <name>substrate</name>
    </ligand>
</feature>